<comment type="caution">
    <text evidence="3">The sequence shown here is derived from an EMBL/GenBank/DDBJ whole genome shotgun (WGS) entry which is preliminary data.</text>
</comment>
<organism evidence="3 4">
    <name type="scientific">Durusdinium trenchii</name>
    <dbReference type="NCBI Taxonomy" id="1381693"/>
    <lineage>
        <taxon>Eukaryota</taxon>
        <taxon>Sar</taxon>
        <taxon>Alveolata</taxon>
        <taxon>Dinophyceae</taxon>
        <taxon>Suessiales</taxon>
        <taxon>Symbiodiniaceae</taxon>
        <taxon>Durusdinium</taxon>
    </lineage>
</organism>
<accession>A0ABP0LQ36</accession>
<reference evidence="3 4" key="1">
    <citation type="submission" date="2024-02" db="EMBL/GenBank/DDBJ databases">
        <authorList>
            <person name="Chen Y."/>
            <person name="Shah S."/>
            <person name="Dougan E. K."/>
            <person name="Thang M."/>
            <person name="Chan C."/>
        </authorList>
    </citation>
    <scope>NUCLEOTIDE SEQUENCE [LARGE SCALE GENOMIC DNA]</scope>
</reference>
<feature type="compositionally biased region" description="Polar residues" evidence="2">
    <location>
        <begin position="215"/>
        <end position="225"/>
    </location>
</feature>
<sequence length="1178" mass="130378">MENNSGLQGRGTASACLEVLAPAASGTGERLQLSAEKLKEEAESKALTPLQKGELLHEASERLQRKSKLLEKPGYKKSQVRRLIGWLGAKYVSAELVTNISETESKTRCLLTWQEFDKTLWLATCATAETLKASDRVASPEDFVSARPHLVIGFSDQIPLWAKATGRKAIFAEEELQKPEHIKDFSEVRKAILDIMHSDDPAEMVVQPLEKKQSFESATPPTKRQLSFPSSNPSPPSSIVRKLSFGESAGSSEQVVPATPEEQPEPDNSSQRAVAPAIPDKEVSSAQQGAQKPATPEEQPEPDSSSQHAVAPAIPDKEVSSAQQGAQKPTPLPQASATTIIGVSGDERFRITYEARQLLHSVHSQDEIVGSVGKGLLVVPGQWARLSNISEGGTWLKTESFQVGDKTVVRKQGTSVGRILEPYRKLRKSHPELMSKLEVMSQPASNVDSVILTWSIQAQAEQYPCSMWMRDCFSSVFTDSAAEAMALANQLSCLVAEKCTSKRQITDTDFCKQFKALVRSKLTEMRSEWQTQIRDSHSVWKFGPKEIVTAVVHAQEFLSDKNLRDQWVLRAAVRNGLLVYRPNPQTGKLEELLSQKWAQELKLEMGTKRYKPEYLSDRLKWLNSEGVPVDADWNLSEVAKSITDLQVWDYFHPEDEDETGELQITDALNEDLELELQNSLSLRLSPALRSKLVKALALKVQSQSRREALAEIKPEAQQKKKKAQKPSLVLKAALKMKASAKTKPSLHSKPSAVAKAEKKMALKAKADKELRAAEKISAEEAPPLPPPAEGPPASEEDSLLHTDVVVISEAAGKTSFGKVGSLMSFSSSSGAYTLLSDTGAYQVMPEWLEPKDSKPAVKPVKWPKWSQLSKKDTKLILTQLSSNPEDQSSLQFDEWSYHTVLPCPQDVAEVEDQHLWLGWVLLRWMLSKSNLPSCEELGINCVDPILSKLLNDQDDPYQLAALEAGVQYDSLSQEHAESHPVQLRMGKLLDPQFELPPLKNVAKQPIGSNACGCYVLHYMEGELRTLRGEWLSVWPEAGWKAWKERLNKACGKLASEAEALTEAVKQEQNKLSKQQAQVKETLDKAQSKLKTLKNVTSAAYLAAQELVDKNSVTFTWKNLSESATKSVLALEAALGRCAKCRWQSGCLACDPYKCLRHHLHKEAAQAKKQAFLSQGLGL</sequence>
<name>A0ABP0LQ36_9DINO</name>
<feature type="region of interest" description="Disordered" evidence="2">
    <location>
        <begin position="739"/>
        <end position="760"/>
    </location>
</feature>
<feature type="coiled-coil region" evidence="1">
    <location>
        <begin position="1043"/>
        <end position="1095"/>
    </location>
</feature>
<keyword evidence="1" id="KW-0175">Coiled coil</keyword>
<evidence type="ECO:0000313" key="4">
    <source>
        <dbReference type="Proteomes" id="UP001642484"/>
    </source>
</evidence>
<feature type="region of interest" description="Disordered" evidence="2">
    <location>
        <begin position="211"/>
        <end position="339"/>
    </location>
</feature>
<protein>
    <submittedName>
        <fullName evidence="3">Uncharacterized protein</fullName>
    </submittedName>
</protein>
<dbReference type="EMBL" id="CAXAMN010013224">
    <property type="protein sequence ID" value="CAK9040149.1"/>
    <property type="molecule type" value="Genomic_DNA"/>
</dbReference>
<keyword evidence="4" id="KW-1185">Reference proteome</keyword>
<gene>
    <name evidence="3" type="ORF">CCMP2556_LOCUS21659</name>
</gene>
<evidence type="ECO:0000256" key="1">
    <source>
        <dbReference type="SAM" id="Coils"/>
    </source>
</evidence>
<proteinExistence type="predicted"/>
<evidence type="ECO:0000256" key="2">
    <source>
        <dbReference type="SAM" id="MobiDB-lite"/>
    </source>
</evidence>
<feature type="region of interest" description="Disordered" evidence="2">
    <location>
        <begin position="776"/>
        <end position="796"/>
    </location>
</feature>
<dbReference type="Proteomes" id="UP001642484">
    <property type="component" value="Unassembled WGS sequence"/>
</dbReference>
<feature type="compositionally biased region" description="Polar residues" evidence="2">
    <location>
        <begin position="320"/>
        <end position="339"/>
    </location>
</feature>
<evidence type="ECO:0000313" key="3">
    <source>
        <dbReference type="EMBL" id="CAK9040149.1"/>
    </source>
</evidence>